<dbReference type="InterPro" id="IPR011089">
    <property type="entry name" value="GmrSD_C"/>
</dbReference>
<dbReference type="PANTHER" id="PTHR35149">
    <property type="entry name" value="SLL5132 PROTEIN"/>
    <property type="match status" value="1"/>
</dbReference>
<dbReference type="RefSeq" id="WP_103886251.1">
    <property type="nucleotide sequence ID" value="NZ_FNVU01000005.1"/>
</dbReference>
<dbReference type="OrthoDB" id="9798761at2"/>
<dbReference type="Proteomes" id="UP000236754">
    <property type="component" value="Unassembled WGS sequence"/>
</dbReference>
<evidence type="ECO:0000259" key="1">
    <source>
        <dbReference type="Pfam" id="PF03235"/>
    </source>
</evidence>
<proteinExistence type="predicted"/>
<dbReference type="EMBL" id="FNVU01000005">
    <property type="protein sequence ID" value="SEG49500.1"/>
    <property type="molecule type" value="Genomic_DNA"/>
</dbReference>
<feature type="domain" description="GmrSD restriction endonucleases C-terminal" evidence="2">
    <location>
        <begin position="419"/>
        <end position="551"/>
    </location>
</feature>
<keyword evidence="4" id="KW-1185">Reference proteome</keyword>
<feature type="domain" description="GmrSD restriction endonucleases N-terminal" evidence="1">
    <location>
        <begin position="15"/>
        <end position="230"/>
    </location>
</feature>
<dbReference type="Pfam" id="PF07510">
    <property type="entry name" value="GmrSD_C"/>
    <property type="match status" value="1"/>
</dbReference>
<accession>A0A1H6AMT8</accession>
<gene>
    <name evidence="3" type="ORF">SAMN05216223_105488</name>
</gene>
<evidence type="ECO:0000313" key="3">
    <source>
        <dbReference type="EMBL" id="SEG49500.1"/>
    </source>
</evidence>
<dbReference type="PANTHER" id="PTHR35149:SF2">
    <property type="entry name" value="DUF262 DOMAIN-CONTAINING PROTEIN"/>
    <property type="match status" value="1"/>
</dbReference>
<sequence>MKQLEAHEMPLDKVFCSDYDFRIPQYQRPYAWEVEQAQQLLSDLTEALDGGADEPYFLGSIVLVKQPSDSVAQVIDGQQRLTTLTILLAVLRDLAEDPALQSELDAAVCEPGKISKGLSAKPRLTLRPKDADFFHSRVQTKGATLSLADLPTAELKTDAQKAIRDNAIALAGELSGWTAARRLELVQMMIVRTFLVVVSTPDLSSAHRIFSVMNSRGLDLTPADIFKSQIIGDLGEGGAADAAAAKWEDAEQALGRDDFAELFLHLRMIYAKERAKAELLKEFPRQVLEPHFLPGKAQRFVDDVLVPYANAYVQMRDHRYGADAGADQVNAWFRRLAQIDNNDWRPSALWALRTRGSDPEWLNSFLRALERLSASMFIRRMYTTKRVQRYAELLRDLDSGAGLDSPSLQLTEEERNATRERLEGPVYLDIRTRKYILLRLDEVLVEGSGVLYAHPLITVEHVLPQNPKRGSQWMSDFADEERQFWTNRLANLVLLNRYKNSQAQNYDFSTKKERYFTGKLGVVNFALTTQVLRTRTWTPVTLQKRQDALLDELCSAWKL</sequence>
<organism evidence="3 4">
    <name type="scientific">Actinacidiphila yanglinensis</name>
    <dbReference type="NCBI Taxonomy" id="310779"/>
    <lineage>
        <taxon>Bacteria</taxon>
        <taxon>Bacillati</taxon>
        <taxon>Actinomycetota</taxon>
        <taxon>Actinomycetes</taxon>
        <taxon>Kitasatosporales</taxon>
        <taxon>Streptomycetaceae</taxon>
        <taxon>Actinacidiphila</taxon>
    </lineage>
</organism>
<evidence type="ECO:0008006" key="5">
    <source>
        <dbReference type="Google" id="ProtNLM"/>
    </source>
</evidence>
<reference evidence="3 4" key="1">
    <citation type="submission" date="2016-10" db="EMBL/GenBank/DDBJ databases">
        <authorList>
            <person name="de Groot N.N."/>
        </authorList>
    </citation>
    <scope>NUCLEOTIDE SEQUENCE [LARGE SCALE GENOMIC DNA]</scope>
    <source>
        <strain evidence="3 4">CGMCC 4.2023</strain>
    </source>
</reference>
<evidence type="ECO:0000313" key="4">
    <source>
        <dbReference type="Proteomes" id="UP000236754"/>
    </source>
</evidence>
<protein>
    <recommendedName>
        <fullName evidence="5">DUF262 domain-containing protein</fullName>
    </recommendedName>
</protein>
<evidence type="ECO:0000259" key="2">
    <source>
        <dbReference type="Pfam" id="PF07510"/>
    </source>
</evidence>
<name>A0A1H6AMT8_9ACTN</name>
<dbReference type="AlphaFoldDB" id="A0A1H6AMT8"/>
<dbReference type="InterPro" id="IPR004919">
    <property type="entry name" value="GmrSD_N"/>
</dbReference>
<dbReference type="Pfam" id="PF03235">
    <property type="entry name" value="GmrSD_N"/>
    <property type="match status" value="1"/>
</dbReference>